<reference evidence="3 4" key="1">
    <citation type="submission" date="2020-07" db="EMBL/GenBank/DDBJ databases">
        <title>Description of Limosilactobacillus balticus sp. nov., Limosilactobacillus agrestis sp. nov., Limosilactobacillus albertensis sp. nov., Limosilactobacillus rudii sp. nov., Limosilactobacillus fastidiosus sp. nov., five novel Limosilactobacillus species isolated from the vertebrate gastrointestinal tract, and proposal of 6 subspecies of Limosilactobacillus reuteri adapted to the gastrointestinal tract of specific vertebrate hosts.</title>
        <authorList>
            <person name="Li F."/>
            <person name="Cheng C."/>
            <person name="Zheng J."/>
            <person name="Quevedo R.M."/>
            <person name="Li J."/>
            <person name="Roos S."/>
            <person name="Gaenzle M.G."/>
            <person name="Walter J."/>
        </authorList>
    </citation>
    <scope>NUCLEOTIDE SEQUENCE [LARGE SCALE GENOMIC DNA]</scope>
    <source>
        <strain evidence="3 4">WF-MA3-C</strain>
    </source>
</reference>
<dbReference type="InterPro" id="IPR001387">
    <property type="entry name" value="Cro/C1-type_HTH"/>
</dbReference>
<comment type="caution">
    <text evidence="3">The sequence shown here is derived from an EMBL/GenBank/DDBJ whole genome shotgun (WGS) entry which is preliminary data.</text>
</comment>
<sequence length="122" mass="14084">MYILYVHYGYVNRIGGAFLKHYLKDRLKEQRTKLGLTQKEIADKLNIGSTSYQRYENGTREPKLDTLCQLADIFETSTDYLLGRSNKNVPTYSNGKKEDKWDKLGSVLSLSEKEKVIKALTE</sequence>
<name>A0A7W3TXZ3_9LACO</name>
<evidence type="ECO:0000256" key="1">
    <source>
        <dbReference type="ARBA" id="ARBA00023125"/>
    </source>
</evidence>
<dbReference type="SUPFAM" id="SSF47413">
    <property type="entry name" value="lambda repressor-like DNA-binding domains"/>
    <property type="match status" value="1"/>
</dbReference>
<dbReference type="InterPro" id="IPR010982">
    <property type="entry name" value="Lambda_DNA-bd_dom_sf"/>
</dbReference>
<evidence type="ECO:0000313" key="4">
    <source>
        <dbReference type="Proteomes" id="UP000518255"/>
    </source>
</evidence>
<dbReference type="PANTHER" id="PTHR46558">
    <property type="entry name" value="TRACRIPTIONAL REGULATORY PROTEIN-RELATED-RELATED"/>
    <property type="match status" value="1"/>
</dbReference>
<dbReference type="GO" id="GO:0003677">
    <property type="term" value="F:DNA binding"/>
    <property type="evidence" value="ECO:0007669"/>
    <property type="project" value="UniProtKB-KW"/>
</dbReference>
<feature type="domain" description="HTH cro/C1-type" evidence="2">
    <location>
        <begin position="27"/>
        <end position="81"/>
    </location>
</feature>
<evidence type="ECO:0000259" key="2">
    <source>
        <dbReference type="PROSITE" id="PS50943"/>
    </source>
</evidence>
<evidence type="ECO:0000313" key="3">
    <source>
        <dbReference type="EMBL" id="MBB1085354.1"/>
    </source>
</evidence>
<protein>
    <submittedName>
        <fullName evidence="3">Helix-turn-helix transcriptional regulator</fullName>
    </submittedName>
</protein>
<dbReference type="SMART" id="SM00530">
    <property type="entry name" value="HTH_XRE"/>
    <property type="match status" value="1"/>
</dbReference>
<proteinExistence type="predicted"/>
<organism evidence="3 4">
    <name type="scientific">Limosilactobacillus fastidiosus</name>
    <dbReference type="NCBI Taxonomy" id="2759855"/>
    <lineage>
        <taxon>Bacteria</taxon>
        <taxon>Bacillati</taxon>
        <taxon>Bacillota</taxon>
        <taxon>Bacilli</taxon>
        <taxon>Lactobacillales</taxon>
        <taxon>Lactobacillaceae</taxon>
        <taxon>Limosilactobacillus</taxon>
    </lineage>
</organism>
<dbReference type="AlphaFoldDB" id="A0A7W3TXZ3"/>
<dbReference type="Proteomes" id="UP000518255">
    <property type="component" value="Unassembled WGS sequence"/>
</dbReference>
<dbReference type="Pfam" id="PF01381">
    <property type="entry name" value="HTH_3"/>
    <property type="match status" value="1"/>
</dbReference>
<dbReference type="PROSITE" id="PS50943">
    <property type="entry name" value="HTH_CROC1"/>
    <property type="match status" value="1"/>
</dbReference>
<dbReference type="Gene3D" id="1.10.260.40">
    <property type="entry name" value="lambda repressor-like DNA-binding domains"/>
    <property type="match status" value="1"/>
</dbReference>
<keyword evidence="1" id="KW-0238">DNA-binding</keyword>
<dbReference type="EMBL" id="JACIUY010000024">
    <property type="protein sequence ID" value="MBB1085354.1"/>
    <property type="molecule type" value="Genomic_DNA"/>
</dbReference>
<dbReference type="PANTHER" id="PTHR46558:SF14">
    <property type="entry name" value="HTH-TYPE TRANSCRIPTIONAL REGULATOR ANSR"/>
    <property type="match status" value="1"/>
</dbReference>
<accession>A0A7W3TXZ3</accession>
<dbReference type="CDD" id="cd00093">
    <property type="entry name" value="HTH_XRE"/>
    <property type="match status" value="1"/>
</dbReference>
<gene>
    <name evidence="3" type="ORF">H5R63_00785</name>
</gene>